<name>A0AAX2RMM5_BURCE</name>
<reference evidence="1 2" key="1">
    <citation type="submission" date="2019-03" db="EMBL/GenBank/DDBJ databases">
        <title>Burkholderia cepacia outbreak.</title>
        <authorList>
            <person name="Farzana R."/>
            <person name="Walsh T.R."/>
        </authorList>
    </citation>
    <scope>NUCLEOTIDE SEQUENCE [LARGE SCALE GENOMIC DNA]</scope>
    <source>
        <strain evidence="2">d13</strain>
    </source>
</reference>
<protein>
    <submittedName>
        <fullName evidence="1">Crp/Fnr family transcriptional regulator</fullName>
    </submittedName>
</protein>
<sequence length="51" mass="5774">MWFNCRQPNGRYCEPSVIETTECLSRAARYPYPRKPAPMHDPLAAPPDAPA</sequence>
<dbReference type="Proteomes" id="UP000298234">
    <property type="component" value="Unassembled WGS sequence"/>
</dbReference>
<accession>A0AAX2RMM5</accession>
<organism evidence="1 2">
    <name type="scientific">Burkholderia cepacia</name>
    <name type="common">Pseudomonas cepacia</name>
    <dbReference type="NCBI Taxonomy" id="292"/>
    <lineage>
        <taxon>Bacteria</taxon>
        <taxon>Pseudomonadati</taxon>
        <taxon>Pseudomonadota</taxon>
        <taxon>Betaproteobacteria</taxon>
        <taxon>Burkholderiales</taxon>
        <taxon>Burkholderiaceae</taxon>
        <taxon>Burkholderia</taxon>
        <taxon>Burkholderia cepacia complex</taxon>
    </lineage>
</organism>
<evidence type="ECO:0000313" key="2">
    <source>
        <dbReference type="Proteomes" id="UP000298234"/>
    </source>
</evidence>
<feature type="non-terminal residue" evidence="1">
    <location>
        <position position="51"/>
    </location>
</feature>
<comment type="caution">
    <text evidence="1">The sequence shown here is derived from an EMBL/GenBank/DDBJ whole genome shotgun (WGS) entry which is preliminary data.</text>
</comment>
<gene>
    <name evidence="1" type="ORF">E3D37_22410</name>
</gene>
<dbReference type="AlphaFoldDB" id="A0AAX2RMM5"/>
<evidence type="ECO:0000313" key="1">
    <source>
        <dbReference type="EMBL" id="TEU43691.1"/>
    </source>
</evidence>
<proteinExistence type="predicted"/>
<dbReference type="EMBL" id="SNSQ01000027">
    <property type="protein sequence ID" value="TEU43691.1"/>
    <property type="molecule type" value="Genomic_DNA"/>
</dbReference>